<evidence type="ECO:0000313" key="2">
    <source>
        <dbReference type="EMBL" id="AHF01958.1"/>
    </source>
</evidence>
<dbReference type="InterPro" id="IPR013078">
    <property type="entry name" value="His_Pase_superF_clade-1"/>
</dbReference>
<evidence type="ECO:0000313" key="3">
    <source>
        <dbReference type="Proteomes" id="UP000005380"/>
    </source>
</evidence>
<dbReference type="Proteomes" id="UP000005380">
    <property type="component" value="Chromosome"/>
</dbReference>
<dbReference type="OrthoDB" id="8685508at2"/>
<dbReference type="HOGENOM" id="CLU_076038_1_0_6"/>
<name>W0DXF7_9GAMM</name>
<dbReference type="InParanoid" id="W0DXF7"/>
<reference evidence="2 3" key="1">
    <citation type="submission" date="2013-12" db="EMBL/GenBank/DDBJ databases">
        <authorList>
            <consortium name="DOE Joint Genome Institute"/>
            <person name="Kappler U."/>
            <person name="Huntemann M."/>
            <person name="Han J."/>
            <person name="Chen A."/>
            <person name="Kyrpides N."/>
            <person name="Mavromatis K."/>
            <person name="Markowitz V."/>
            <person name="Palaniappan K."/>
            <person name="Ivanova N."/>
            <person name="Schaumberg A."/>
            <person name="Pati A."/>
            <person name="Liolios K."/>
            <person name="Nordberg H.P."/>
            <person name="Cantor M.N."/>
            <person name="Hua S.X."/>
            <person name="Woyke T."/>
        </authorList>
    </citation>
    <scope>NUCLEOTIDE SEQUENCE [LARGE SCALE GENOMIC DNA]</scope>
    <source>
        <strain evidence="3">AL2</strain>
    </source>
</reference>
<dbReference type="AlphaFoldDB" id="W0DXF7"/>
<dbReference type="RefSeq" id="WP_006460787.1">
    <property type="nucleotide sequence ID" value="NZ_CP007030.1"/>
</dbReference>
<keyword evidence="1" id="KW-0732">Signal</keyword>
<dbReference type="EMBL" id="CP007030">
    <property type="protein sequence ID" value="AHF01958.1"/>
    <property type="molecule type" value="Genomic_DNA"/>
</dbReference>
<organism evidence="2 3">
    <name type="scientific">Thiomicrospira aerophila AL3</name>
    <dbReference type="NCBI Taxonomy" id="717772"/>
    <lineage>
        <taxon>Bacteria</taxon>
        <taxon>Pseudomonadati</taxon>
        <taxon>Pseudomonadota</taxon>
        <taxon>Gammaproteobacteria</taxon>
        <taxon>Thiotrichales</taxon>
        <taxon>Piscirickettsiaceae</taxon>
        <taxon>Thiomicrospira</taxon>
    </lineage>
</organism>
<dbReference type="eggNOG" id="COG2062">
    <property type="taxonomic scope" value="Bacteria"/>
</dbReference>
<feature type="chain" id="PRO_5004788027" evidence="1">
    <location>
        <begin position="32"/>
        <end position="201"/>
    </location>
</feature>
<dbReference type="KEGG" id="tao:THIAE_09480"/>
<sequence>MKRRDFIKTLTGSFASSLIAPGLLLSQQALAAEKNAEFWRLAAQGHNLIFVRHTRTTPGNGDPDGYRLDDCSTQRQLSDLGRAEARQIGEHFQRSGVKLDRILSSAWCRCTETADLAFGRHEVWEPINSIFFNRDRGPAQTRAILAAAAEQPKGENWILSTHRSNILLATGQNTSMGDVLLTRYDPNQPEQLRVLAQLDWR</sequence>
<dbReference type="InterPro" id="IPR029033">
    <property type="entry name" value="His_PPase_superfam"/>
</dbReference>
<keyword evidence="3" id="KW-1185">Reference proteome</keyword>
<proteinExistence type="predicted"/>
<gene>
    <name evidence="2" type="ORF">THIAE_09480</name>
</gene>
<protein>
    <submittedName>
        <fullName evidence="2">Phosphoglycerate mutase</fullName>
    </submittedName>
</protein>
<feature type="signal peptide" evidence="1">
    <location>
        <begin position="1"/>
        <end position="31"/>
    </location>
</feature>
<dbReference type="Pfam" id="PF00300">
    <property type="entry name" value="His_Phos_1"/>
    <property type="match status" value="1"/>
</dbReference>
<dbReference type="Gene3D" id="3.40.50.1240">
    <property type="entry name" value="Phosphoglycerate mutase-like"/>
    <property type="match status" value="1"/>
</dbReference>
<dbReference type="SUPFAM" id="SSF53254">
    <property type="entry name" value="Phosphoglycerate mutase-like"/>
    <property type="match status" value="1"/>
</dbReference>
<accession>W0DXF7</accession>
<evidence type="ECO:0000256" key="1">
    <source>
        <dbReference type="SAM" id="SignalP"/>
    </source>
</evidence>
<dbReference type="STRING" id="717772.THIAE_09480"/>